<evidence type="ECO:0000313" key="3">
    <source>
        <dbReference type="Proteomes" id="UP000192578"/>
    </source>
</evidence>
<keyword evidence="3" id="KW-1185">Reference proteome</keyword>
<sequence>MNLTSLTFLEDNISNVTRTNCTLPPRVFFSLNVLPLIMNMLIILAQSFNLIVFHFWRQKEPFVLLHVALAWPSLPFSITASGTQITRILPWREPLSVTLIEFFG</sequence>
<name>A0A9X6NLN7_HYPEX</name>
<keyword evidence="1" id="KW-1133">Transmembrane helix</keyword>
<protein>
    <submittedName>
        <fullName evidence="2">Uncharacterized protein</fullName>
    </submittedName>
</protein>
<evidence type="ECO:0000256" key="1">
    <source>
        <dbReference type="SAM" id="Phobius"/>
    </source>
</evidence>
<keyword evidence="1" id="KW-0812">Transmembrane</keyword>
<evidence type="ECO:0000313" key="2">
    <source>
        <dbReference type="EMBL" id="OWA55028.1"/>
    </source>
</evidence>
<feature type="transmembrane region" description="Helical" evidence="1">
    <location>
        <begin position="33"/>
        <end position="56"/>
    </location>
</feature>
<comment type="caution">
    <text evidence="2">The sequence shown here is derived from an EMBL/GenBank/DDBJ whole genome shotgun (WGS) entry which is preliminary data.</text>
</comment>
<keyword evidence="1" id="KW-0472">Membrane</keyword>
<dbReference type="AlphaFoldDB" id="A0A9X6NLN7"/>
<accession>A0A9X6NLN7</accession>
<reference evidence="3" key="1">
    <citation type="submission" date="2017-01" db="EMBL/GenBank/DDBJ databases">
        <title>Comparative genomics of anhydrobiosis in the tardigrade Hypsibius dujardini.</title>
        <authorList>
            <person name="Yoshida Y."/>
            <person name="Koutsovoulos G."/>
            <person name="Laetsch D."/>
            <person name="Stevens L."/>
            <person name="Kumar S."/>
            <person name="Horikawa D."/>
            <person name="Ishino K."/>
            <person name="Komine S."/>
            <person name="Tomita M."/>
            <person name="Blaxter M."/>
            <person name="Arakawa K."/>
        </authorList>
    </citation>
    <scope>NUCLEOTIDE SEQUENCE [LARGE SCALE GENOMIC DNA]</scope>
    <source>
        <strain evidence="3">Z151</strain>
    </source>
</reference>
<dbReference type="EMBL" id="MTYJ01000511">
    <property type="protein sequence ID" value="OWA55028.1"/>
    <property type="molecule type" value="Genomic_DNA"/>
</dbReference>
<dbReference type="Proteomes" id="UP000192578">
    <property type="component" value="Unassembled WGS sequence"/>
</dbReference>
<proteinExistence type="predicted"/>
<gene>
    <name evidence="2" type="ORF">BV898_19413</name>
</gene>
<organism evidence="2 3">
    <name type="scientific">Hypsibius exemplaris</name>
    <name type="common">Freshwater tardigrade</name>
    <dbReference type="NCBI Taxonomy" id="2072580"/>
    <lineage>
        <taxon>Eukaryota</taxon>
        <taxon>Metazoa</taxon>
        <taxon>Ecdysozoa</taxon>
        <taxon>Tardigrada</taxon>
        <taxon>Eutardigrada</taxon>
        <taxon>Parachela</taxon>
        <taxon>Hypsibioidea</taxon>
        <taxon>Hypsibiidae</taxon>
        <taxon>Hypsibius</taxon>
    </lineage>
</organism>